<dbReference type="GeneID" id="303486399"/>
<dbReference type="Pfam" id="PF01042">
    <property type="entry name" value="Ribonuc_L-PSP"/>
    <property type="match status" value="1"/>
</dbReference>
<dbReference type="PANTHER" id="PTHR43857:SF1">
    <property type="entry name" value="YJGH FAMILY PROTEIN"/>
    <property type="match status" value="1"/>
</dbReference>
<name>A0ABN5B9I0_9SPHN</name>
<dbReference type="PANTHER" id="PTHR43857">
    <property type="entry name" value="BLR7761 PROTEIN"/>
    <property type="match status" value="1"/>
</dbReference>
<keyword evidence="2" id="KW-1185">Reference proteome</keyword>
<dbReference type="CDD" id="cd00448">
    <property type="entry name" value="YjgF_YER057c_UK114_family"/>
    <property type="match status" value="1"/>
</dbReference>
<dbReference type="InterPro" id="IPR006175">
    <property type="entry name" value="YjgF/YER057c/UK114"/>
</dbReference>
<dbReference type="InterPro" id="IPR035959">
    <property type="entry name" value="RutC-like_sf"/>
</dbReference>
<dbReference type="Gene3D" id="3.30.1330.40">
    <property type="entry name" value="RutC-like"/>
    <property type="match status" value="1"/>
</dbReference>
<reference evidence="1 2" key="1">
    <citation type="submission" date="2017-03" db="EMBL/GenBank/DDBJ databases">
        <title>Complete genome sequence of Blastomonas fulva degrading microcsystin LR.</title>
        <authorList>
            <person name="Lee H.-g."/>
            <person name="Jin L."/>
            <person name="oh H.-M."/>
        </authorList>
    </citation>
    <scope>NUCLEOTIDE SEQUENCE [LARGE SCALE GENOMIC DNA]</scope>
    <source>
        <strain evidence="1 2">T2</strain>
    </source>
</reference>
<dbReference type="Proteomes" id="UP000258016">
    <property type="component" value="Chromosome"/>
</dbReference>
<sequence length="134" mass="13947">MTNTKINPAGMYDAVGYGFSHASIHSGGRTVHLAGQVAWDKDCNLVGGDDLAAQTRQALANLKQVLAEVGATPAHIVRLRTYIVGHSPDKLGPVLGEVGAFYDGATPAPNTVIGVQALALPDFLIEIEATAVID</sequence>
<organism evidence="1 2">
    <name type="scientific">Blastomonas fulva</name>
    <dbReference type="NCBI Taxonomy" id="1550728"/>
    <lineage>
        <taxon>Bacteria</taxon>
        <taxon>Pseudomonadati</taxon>
        <taxon>Pseudomonadota</taxon>
        <taxon>Alphaproteobacteria</taxon>
        <taxon>Sphingomonadales</taxon>
        <taxon>Sphingomonadaceae</taxon>
        <taxon>Blastomonas</taxon>
    </lineage>
</organism>
<proteinExistence type="predicted"/>
<dbReference type="EMBL" id="CP020083">
    <property type="protein sequence ID" value="ASR52184.1"/>
    <property type="molecule type" value="Genomic_DNA"/>
</dbReference>
<protein>
    <submittedName>
        <fullName evidence="1">Enamine deaminase RidA</fullName>
    </submittedName>
</protein>
<accession>A0ABN5B9I0</accession>
<evidence type="ECO:0000313" key="2">
    <source>
        <dbReference type="Proteomes" id="UP000258016"/>
    </source>
</evidence>
<gene>
    <name evidence="1" type="ORF">B5J99_12530</name>
</gene>
<dbReference type="RefSeq" id="WP_117352555.1">
    <property type="nucleotide sequence ID" value="NZ_CP020083.1"/>
</dbReference>
<dbReference type="SUPFAM" id="SSF55298">
    <property type="entry name" value="YjgF-like"/>
    <property type="match status" value="1"/>
</dbReference>
<evidence type="ECO:0000313" key="1">
    <source>
        <dbReference type="EMBL" id="ASR52184.1"/>
    </source>
</evidence>